<accession>K1XGB2</accession>
<keyword evidence="1" id="KW-0472">Membrane</keyword>
<dbReference type="EMBL" id="AMFJ01034456">
    <property type="protein sequence ID" value="EKD29285.1"/>
    <property type="molecule type" value="Genomic_DNA"/>
</dbReference>
<evidence type="ECO:0000313" key="2">
    <source>
        <dbReference type="EMBL" id="EKD29285.1"/>
    </source>
</evidence>
<gene>
    <name evidence="2" type="ORF">ACD_78C00456G0003</name>
</gene>
<proteinExistence type="predicted"/>
<protein>
    <submittedName>
        <fullName evidence="2">Uncharacterized protein</fullName>
    </submittedName>
</protein>
<keyword evidence="1" id="KW-0812">Transmembrane</keyword>
<comment type="caution">
    <text evidence="2">The sequence shown here is derived from an EMBL/GenBank/DDBJ whole genome shotgun (WGS) entry which is preliminary data.</text>
</comment>
<feature type="transmembrane region" description="Helical" evidence="1">
    <location>
        <begin position="34"/>
        <end position="53"/>
    </location>
</feature>
<sequence length="57" mass="6687">MIYIQLRKPVPFQSNGSVIIRQNFQNQFINFSNLISGTHIFPFFIRIAGIYLGTRIR</sequence>
<dbReference type="AlphaFoldDB" id="K1XGB2"/>
<keyword evidence="1" id="KW-1133">Transmembrane helix</keyword>
<evidence type="ECO:0000256" key="1">
    <source>
        <dbReference type="SAM" id="Phobius"/>
    </source>
</evidence>
<name>K1XGB2_9BACT</name>
<organism evidence="2">
    <name type="scientific">uncultured bacterium</name>
    <name type="common">gcode 4</name>
    <dbReference type="NCBI Taxonomy" id="1234023"/>
    <lineage>
        <taxon>Bacteria</taxon>
        <taxon>environmental samples</taxon>
    </lineage>
</organism>
<reference evidence="2" key="1">
    <citation type="journal article" date="2012" name="Science">
        <title>Fermentation, hydrogen, and sulfur metabolism in multiple uncultivated bacterial phyla.</title>
        <authorList>
            <person name="Wrighton K.C."/>
            <person name="Thomas B.C."/>
            <person name="Sharon I."/>
            <person name="Miller C.S."/>
            <person name="Castelle C.J."/>
            <person name="VerBerkmoes N.C."/>
            <person name="Wilkins M.J."/>
            <person name="Hettich R.L."/>
            <person name="Lipton M.S."/>
            <person name="Williams K.H."/>
            <person name="Long P.E."/>
            <person name="Banfield J.F."/>
        </authorList>
    </citation>
    <scope>NUCLEOTIDE SEQUENCE [LARGE SCALE GENOMIC DNA]</scope>
</reference>